<keyword evidence="4 7" id="KW-0812">Transmembrane</keyword>
<dbReference type="PANTHER" id="PTHR30086">
    <property type="entry name" value="ARGININE EXPORTER PROTEIN ARGO"/>
    <property type="match status" value="1"/>
</dbReference>
<evidence type="ECO:0000256" key="2">
    <source>
        <dbReference type="ARBA" id="ARBA00007928"/>
    </source>
</evidence>
<protein>
    <submittedName>
        <fullName evidence="8">Homoserine/homoserine lactone efflux protein</fullName>
    </submittedName>
</protein>
<dbReference type="PIRSF" id="PIRSF006324">
    <property type="entry name" value="LeuE"/>
    <property type="match status" value="1"/>
</dbReference>
<keyword evidence="6 7" id="KW-0472">Membrane</keyword>
<feature type="transmembrane region" description="Helical" evidence="7">
    <location>
        <begin position="6"/>
        <end position="28"/>
    </location>
</feature>
<accession>A0A0N0GQU8</accession>
<evidence type="ECO:0000256" key="3">
    <source>
        <dbReference type="ARBA" id="ARBA00022475"/>
    </source>
</evidence>
<keyword evidence="3" id="KW-1003">Cell membrane</keyword>
<comment type="subcellular location">
    <subcellularLocation>
        <location evidence="1">Cell membrane</location>
        <topology evidence="1">Multi-pass membrane protein</topology>
    </subcellularLocation>
</comment>
<dbReference type="EMBL" id="LAQT01000001">
    <property type="protein sequence ID" value="KPC55068.1"/>
    <property type="molecule type" value="Genomic_DNA"/>
</dbReference>
<comment type="caution">
    <text evidence="8">The sequence shown here is derived from an EMBL/GenBank/DDBJ whole genome shotgun (WGS) entry which is preliminary data.</text>
</comment>
<sequence>MSGSLWLVYLGVITLIIGVPGPSALICMTHGVQHGGRRTVMTVLGGMSASFTLMSISAAGLGAIILASHTAFAVIKYVGAGYLIWLGISAWRDRGAMVAPQAQAGEASMSLGKLFTTGYKIGISNPKDLIFFGSLFPHFIDPSHGQLAQFAVLAATWVVVDFGAMSTYAMLGHRVSPWLGRQRNMMIFRKLSGSLFVAAGSALMVADR</sequence>
<keyword evidence="9" id="KW-1185">Reference proteome</keyword>
<dbReference type="RefSeq" id="WP_053935802.1">
    <property type="nucleotide sequence ID" value="NZ_LAQT01000001.1"/>
</dbReference>
<dbReference type="GO" id="GO:0005886">
    <property type="term" value="C:plasma membrane"/>
    <property type="evidence" value="ECO:0007669"/>
    <property type="project" value="UniProtKB-SubCell"/>
</dbReference>
<organism evidence="8 9">
    <name type="scientific">Amantichitinum ursilacus</name>
    <dbReference type="NCBI Taxonomy" id="857265"/>
    <lineage>
        <taxon>Bacteria</taxon>
        <taxon>Pseudomonadati</taxon>
        <taxon>Pseudomonadota</taxon>
        <taxon>Betaproteobacteria</taxon>
        <taxon>Neisseriales</taxon>
        <taxon>Chitinibacteraceae</taxon>
        <taxon>Amantichitinum</taxon>
    </lineage>
</organism>
<dbReference type="OrthoDB" id="9804822at2"/>
<keyword evidence="5 7" id="KW-1133">Transmembrane helix</keyword>
<proteinExistence type="inferred from homology"/>
<dbReference type="GO" id="GO:0042970">
    <property type="term" value="F:homoserine transmembrane transporter activity"/>
    <property type="evidence" value="ECO:0007669"/>
    <property type="project" value="TreeGrafter"/>
</dbReference>
<dbReference type="PANTHER" id="PTHR30086:SF14">
    <property type="entry name" value="HOMOSERINE_HOMOSERINE LACTONE EFFLUX PROTEIN"/>
    <property type="match status" value="1"/>
</dbReference>
<evidence type="ECO:0000313" key="9">
    <source>
        <dbReference type="Proteomes" id="UP000037939"/>
    </source>
</evidence>
<dbReference type="Proteomes" id="UP000037939">
    <property type="component" value="Unassembled WGS sequence"/>
</dbReference>
<evidence type="ECO:0000256" key="5">
    <source>
        <dbReference type="ARBA" id="ARBA00022989"/>
    </source>
</evidence>
<feature type="transmembrane region" description="Helical" evidence="7">
    <location>
        <begin position="71"/>
        <end position="91"/>
    </location>
</feature>
<dbReference type="AlphaFoldDB" id="A0A0N0GQU8"/>
<feature type="transmembrane region" description="Helical" evidence="7">
    <location>
        <begin position="40"/>
        <end position="65"/>
    </location>
</feature>
<feature type="transmembrane region" description="Helical" evidence="7">
    <location>
        <begin position="186"/>
        <end position="206"/>
    </location>
</feature>
<dbReference type="Pfam" id="PF01810">
    <property type="entry name" value="LysE"/>
    <property type="match status" value="1"/>
</dbReference>
<evidence type="ECO:0000313" key="8">
    <source>
        <dbReference type="EMBL" id="KPC55068.1"/>
    </source>
</evidence>
<feature type="transmembrane region" description="Helical" evidence="7">
    <location>
        <begin position="150"/>
        <end position="171"/>
    </location>
</feature>
<evidence type="ECO:0000256" key="7">
    <source>
        <dbReference type="SAM" id="Phobius"/>
    </source>
</evidence>
<dbReference type="InterPro" id="IPR001123">
    <property type="entry name" value="LeuE-type"/>
</dbReference>
<evidence type="ECO:0000256" key="1">
    <source>
        <dbReference type="ARBA" id="ARBA00004651"/>
    </source>
</evidence>
<reference evidence="8 9" key="1">
    <citation type="submission" date="2015-07" db="EMBL/GenBank/DDBJ databases">
        <title>Draft genome sequence of the Amantichitinum ursilacus IGB-41, a new chitin-degrading bacterium.</title>
        <authorList>
            <person name="Kirstahler P."/>
            <person name="Guenther M."/>
            <person name="Grumaz C."/>
            <person name="Rupp S."/>
            <person name="Zibek S."/>
            <person name="Sohn K."/>
        </authorList>
    </citation>
    <scope>NUCLEOTIDE SEQUENCE [LARGE SCALE GENOMIC DNA]</scope>
    <source>
        <strain evidence="8 9">IGB-41</strain>
    </source>
</reference>
<evidence type="ECO:0000256" key="4">
    <source>
        <dbReference type="ARBA" id="ARBA00022692"/>
    </source>
</evidence>
<gene>
    <name evidence="8" type="primary">rhtB_1</name>
    <name evidence="8" type="ORF">WG78_00375</name>
</gene>
<dbReference type="STRING" id="857265.WG78_00375"/>
<name>A0A0N0GQU8_9NEIS</name>
<evidence type="ECO:0000256" key="6">
    <source>
        <dbReference type="ARBA" id="ARBA00023136"/>
    </source>
</evidence>
<comment type="similarity">
    <text evidence="2">Belongs to the Rht family.</text>
</comment>